<sequence>MTVLSQRARRATSASALLPLKLLCQAQELKKREEKWLSFSLVRCLLSLALCTWLAQSYGAGG</sequence>
<evidence type="ECO:0000313" key="2">
    <source>
        <dbReference type="EMBL" id="SJM32942.1"/>
    </source>
</evidence>
<keyword evidence="1" id="KW-0812">Transmembrane</keyword>
<keyword evidence="3" id="KW-1185">Reference proteome</keyword>
<keyword evidence="1" id="KW-0472">Membrane</keyword>
<name>A0A2P9APF2_9HYPH</name>
<gene>
    <name evidence="2" type="ORF">BQ8482_330077</name>
</gene>
<accession>A0A2P9APF2</accession>
<protein>
    <submittedName>
        <fullName evidence="2">Uncharacterized protein</fullName>
    </submittedName>
</protein>
<evidence type="ECO:0000313" key="3">
    <source>
        <dbReference type="Proteomes" id="UP000245698"/>
    </source>
</evidence>
<organism evidence="2 3">
    <name type="scientific">Mesorhizobium delmotii</name>
    <dbReference type="NCBI Taxonomy" id="1631247"/>
    <lineage>
        <taxon>Bacteria</taxon>
        <taxon>Pseudomonadati</taxon>
        <taxon>Pseudomonadota</taxon>
        <taxon>Alphaproteobacteria</taxon>
        <taxon>Hyphomicrobiales</taxon>
        <taxon>Phyllobacteriaceae</taxon>
        <taxon>Mesorhizobium</taxon>
    </lineage>
</organism>
<dbReference type="AlphaFoldDB" id="A0A2P9APF2"/>
<proteinExistence type="predicted"/>
<dbReference type="Proteomes" id="UP000245698">
    <property type="component" value="Unassembled WGS sequence"/>
</dbReference>
<dbReference type="EMBL" id="FUIG01000041">
    <property type="protein sequence ID" value="SJM32942.1"/>
    <property type="molecule type" value="Genomic_DNA"/>
</dbReference>
<keyword evidence="1" id="KW-1133">Transmembrane helix</keyword>
<reference evidence="3" key="1">
    <citation type="submission" date="2016-12" db="EMBL/GenBank/DDBJ databases">
        <authorList>
            <person name="Brunel B."/>
        </authorList>
    </citation>
    <scope>NUCLEOTIDE SEQUENCE [LARGE SCALE GENOMIC DNA]</scope>
</reference>
<evidence type="ECO:0000256" key="1">
    <source>
        <dbReference type="SAM" id="Phobius"/>
    </source>
</evidence>
<feature type="transmembrane region" description="Helical" evidence="1">
    <location>
        <begin position="36"/>
        <end position="55"/>
    </location>
</feature>